<proteinExistence type="predicted"/>
<evidence type="ECO:0000313" key="2">
    <source>
        <dbReference type="Proteomes" id="UP000299102"/>
    </source>
</evidence>
<comment type="caution">
    <text evidence="1">The sequence shown here is derived from an EMBL/GenBank/DDBJ whole genome shotgun (WGS) entry which is preliminary data.</text>
</comment>
<organism evidence="1 2">
    <name type="scientific">Eumeta variegata</name>
    <name type="common">Bagworm moth</name>
    <name type="synonym">Eumeta japonica</name>
    <dbReference type="NCBI Taxonomy" id="151549"/>
    <lineage>
        <taxon>Eukaryota</taxon>
        <taxon>Metazoa</taxon>
        <taxon>Ecdysozoa</taxon>
        <taxon>Arthropoda</taxon>
        <taxon>Hexapoda</taxon>
        <taxon>Insecta</taxon>
        <taxon>Pterygota</taxon>
        <taxon>Neoptera</taxon>
        <taxon>Endopterygota</taxon>
        <taxon>Lepidoptera</taxon>
        <taxon>Glossata</taxon>
        <taxon>Ditrysia</taxon>
        <taxon>Tineoidea</taxon>
        <taxon>Psychidae</taxon>
        <taxon>Oiketicinae</taxon>
        <taxon>Eumeta</taxon>
    </lineage>
</organism>
<gene>
    <name evidence="1" type="ORF">EVAR_72229_1</name>
</gene>
<protein>
    <submittedName>
        <fullName evidence="1">Uncharacterized protein</fullName>
    </submittedName>
</protein>
<dbReference type="AlphaFoldDB" id="A0A4C1TK20"/>
<evidence type="ECO:0000313" key="1">
    <source>
        <dbReference type="EMBL" id="GBP13787.1"/>
    </source>
</evidence>
<dbReference type="EMBL" id="BGZK01005378">
    <property type="protein sequence ID" value="GBP13787.1"/>
    <property type="molecule type" value="Genomic_DNA"/>
</dbReference>
<feature type="non-terminal residue" evidence="1">
    <location>
        <position position="53"/>
    </location>
</feature>
<reference evidence="1 2" key="1">
    <citation type="journal article" date="2019" name="Commun. Biol.">
        <title>The bagworm genome reveals a unique fibroin gene that provides high tensile strength.</title>
        <authorList>
            <person name="Kono N."/>
            <person name="Nakamura H."/>
            <person name="Ohtoshi R."/>
            <person name="Tomita M."/>
            <person name="Numata K."/>
            <person name="Arakawa K."/>
        </authorList>
    </citation>
    <scope>NUCLEOTIDE SEQUENCE [LARGE SCALE GENOMIC DNA]</scope>
</reference>
<keyword evidence="2" id="KW-1185">Reference proteome</keyword>
<accession>A0A4C1TK20</accession>
<name>A0A4C1TK20_EUMVA</name>
<sequence>MIDLGDHHPEVTGIADEIRIEIAIGIKIVIVIDIGLTDIGEVLALLNVTAMIG</sequence>
<dbReference type="Proteomes" id="UP000299102">
    <property type="component" value="Unassembled WGS sequence"/>
</dbReference>